<dbReference type="AlphaFoldDB" id="A0A6J4M765"/>
<organism evidence="12">
    <name type="scientific">uncultured Gemmatimonadaceae bacterium</name>
    <dbReference type="NCBI Taxonomy" id="246130"/>
    <lineage>
        <taxon>Bacteria</taxon>
        <taxon>Pseudomonadati</taxon>
        <taxon>Gemmatimonadota</taxon>
        <taxon>Gemmatimonadia</taxon>
        <taxon>Gemmatimonadales</taxon>
        <taxon>Gemmatimonadaceae</taxon>
        <taxon>environmental samples</taxon>
    </lineage>
</organism>
<keyword evidence="4" id="KW-1003">Cell membrane</keyword>
<feature type="transmembrane region" description="Helical" evidence="11">
    <location>
        <begin position="154"/>
        <end position="174"/>
    </location>
</feature>
<dbReference type="NCBIfam" id="TIGR00797">
    <property type="entry name" value="matE"/>
    <property type="match status" value="1"/>
</dbReference>
<feature type="region of interest" description="Disordered" evidence="10">
    <location>
        <begin position="1"/>
        <end position="20"/>
    </location>
</feature>
<accession>A0A6J4M765</accession>
<proteinExistence type="predicted"/>
<evidence type="ECO:0000313" key="12">
    <source>
        <dbReference type="EMBL" id="CAA9350645.1"/>
    </source>
</evidence>
<evidence type="ECO:0000256" key="1">
    <source>
        <dbReference type="ARBA" id="ARBA00004651"/>
    </source>
</evidence>
<sequence>MGRRSEQAPGAARGGSTSPPRAALLSGSLAGTIGRVGLPAVASSLLMTLFASADAHWVGTRVGAAGLAAVSTSLFWIWMLVSVAEMVSVGLTAVAARRHGEGRGEEAARVAGEALVYAVVLGLVFAALGTLFLAPLSAVMRTPPPVAALARDYLGTYLLGMPLIYGYFVVDAAFRASGDTRTPLALLASSVAVTLVLDPLFIAGAGPIPALGVRGAAAATLLTRGVVCLAGAAVLARRGLLRFGPVRWRSLATLSRIGLPAALTGVLFSVVYVAITPVTARFGTPALAALGVGHRVESWLYMIGVGFGAAAAAIVGQNLGAGDAARAERAGWITTGYAMLPSLGFALLSLVVPEHLAALFTSDPAVIADAGRYLRIASLGQLVVCAEVVLEASLGGAGDTVPVMLTSTTLTAARVPLGAWAATHYGLDGLWWTITLTAAARAVAIAALWRAGRWKRRRV</sequence>
<dbReference type="InterPro" id="IPR002528">
    <property type="entry name" value="MATE_fam"/>
</dbReference>
<keyword evidence="7" id="KW-0406">Ion transport</keyword>
<dbReference type="GO" id="GO:0005886">
    <property type="term" value="C:plasma membrane"/>
    <property type="evidence" value="ECO:0007669"/>
    <property type="project" value="UniProtKB-SubCell"/>
</dbReference>
<keyword evidence="2" id="KW-0813">Transport</keyword>
<reference evidence="12" key="1">
    <citation type="submission" date="2020-02" db="EMBL/GenBank/DDBJ databases">
        <authorList>
            <person name="Meier V. D."/>
        </authorList>
    </citation>
    <scope>NUCLEOTIDE SEQUENCE</scope>
    <source>
        <strain evidence="12">AVDCRST_MAG11</strain>
    </source>
</reference>
<evidence type="ECO:0000256" key="2">
    <source>
        <dbReference type="ARBA" id="ARBA00022448"/>
    </source>
</evidence>
<feature type="transmembrane region" description="Helical" evidence="11">
    <location>
        <begin position="73"/>
        <end position="94"/>
    </location>
</feature>
<dbReference type="PANTHER" id="PTHR43298:SF2">
    <property type="entry name" value="FMN_FAD EXPORTER YEEO-RELATED"/>
    <property type="match status" value="1"/>
</dbReference>
<evidence type="ECO:0000256" key="6">
    <source>
        <dbReference type="ARBA" id="ARBA00022989"/>
    </source>
</evidence>
<evidence type="ECO:0000256" key="4">
    <source>
        <dbReference type="ARBA" id="ARBA00022475"/>
    </source>
</evidence>
<feature type="transmembrane region" description="Helical" evidence="11">
    <location>
        <begin position="36"/>
        <end position="53"/>
    </location>
</feature>
<keyword evidence="3" id="KW-0050">Antiport</keyword>
<evidence type="ECO:0000256" key="5">
    <source>
        <dbReference type="ARBA" id="ARBA00022692"/>
    </source>
</evidence>
<comment type="subcellular location">
    <subcellularLocation>
        <location evidence="1">Cell membrane</location>
        <topology evidence="1">Multi-pass membrane protein</topology>
    </subcellularLocation>
</comment>
<evidence type="ECO:0000256" key="3">
    <source>
        <dbReference type="ARBA" id="ARBA00022449"/>
    </source>
</evidence>
<gene>
    <name evidence="12" type="ORF">AVDCRST_MAG11-3503</name>
</gene>
<keyword evidence="6 11" id="KW-1133">Transmembrane helix</keyword>
<dbReference type="InterPro" id="IPR050222">
    <property type="entry name" value="MATE_MdtK"/>
</dbReference>
<name>A0A6J4M765_9BACT</name>
<keyword evidence="8 11" id="KW-0472">Membrane</keyword>
<feature type="transmembrane region" description="Helical" evidence="11">
    <location>
        <begin position="299"/>
        <end position="319"/>
    </location>
</feature>
<dbReference type="GO" id="GO:0015297">
    <property type="term" value="F:antiporter activity"/>
    <property type="evidence" value="ECO:0007669"/>
    <property type="project" value="UniProtKB-KW"/>
</dbReference>
<keyword evidence="5 11" id="KW-0812">Transmembrane</keyword>
<evidence type="ECO:0000256" key="8">
    <source>
        <dbReference type="ARBA" id="ARBA00023136"/>
    </source>
</evidence>
<protein>
    <recommendedName>
        <fullName evidence="9">Multidrug-efflux transporter</fullName>
    </recommendedName>
</protein>
<dbReference type="InterPro" id="IPR048279">
    <property type="entry name" value="MdtK-like"/>
</dbReference>
<evidence type="ECO:0000256" key="9">
    <source>
        <dbReference type="ARBA" id="ARBA00031636"/>
    </source>
</evidence>
<dbReference type="PANTHER" id="PTHR43298">
    <property type="entry name" value="MULTIDRUG RESISTANCE PROTEIN NORM-RELATED"/>
    <property type="match status" value="1"/>
</dbReference>
<feature type="transmembrane region" description="Helical" evidence="11">
    <location>
        <begin position="114"/>
        <end position="134"/>
    </location>
</feature>
<feature type="transmembrane region" description="Helical" evidence="11">
    <location>
        <begin position="216"/>
        <end position="236"/>
    </location>
</feature>
<feature type="transmembrane region" description="Helical" evidence="11">
    <location>
        <begin position="430"/>
        <end position="449"/>
    </location>
</feature>
<evidence type="ECO:0000256" key="7">
    <source>
        <dbReference type="ARBA" id="ARBA00023065"/>
    </source>
</evidence>
<feature type="transmembrane region" description="Helical" evidence="11">
    <location>
        <begin position="257"/>
        <end position="279"/>
    </location>
</feature>
<feature type="transmembrane region" description="Helical" evidence="11">
    <location>
        <begin position="331"/>
        <end position="352"/>
    </location>
</feature>
<dbReference type="GO" id="GO:0006811">
    <property type="term" value="P:monoatomic ion transport"/>
    <property type="evidence" value="ECO:0007669"/>
    <property type="project" value="UniProtKB-KW"/>
</dbReference>
<dbReference type="Pfam" id="PF01554">
    <property type="entry name" value="MatE"/>
    <property type="match status" value="2"/>
</dbReference>
<evidence type="ECO:0000256" key="11">
    <source>
        <dbReference type="SAM" id="Phobius"/>
    </source>
</evidence>
<dbReference type="EMBL" id="CADCTU010000756">
    <property type="protein sequence ID" value="CAA9350645.1"/>
    <property type="molecule type" value="Genomic_DNA"/>
</dbReference>
<dbReference type="GO" id="GO:0042910">
    <property type="term" value="F:xenobiotic transmembrane transporter activity"/>
    <property type="evidence" value="ECO:0007669"/>
    <property type="project" value="InterPro"/>
</dbReference>
<evidence type="ECO:0000256" key="10">
    <source>
        <dbReference type="SAM" id="MobiDB-lite"/>
    </source>
</evidence>
<dbReference type="PIRSF" id="PIRSF006603">
    <property type="entry name" value="DinF"/>
    <property type="match status" value="1"/>
</dbReference>
<feature type="transmembrane region" description="Helical" evidence="11">
    <location>
        <begin position="186"/>
        <end position="210"/>
    </location>
</feature>